<gene>
    <name evidence="2" type="ORF">DVH24_035065</name>
</gene>
<dbReference type="Proteomes" id="UP000290289">
    <property type="component" value="Chromosome 12"/>
</dbReference>
<dbReference type="EMBL" id="RDQH01000338">
    <property type="protein sequence ID" value="RXH81644.1"/>
    <property type="molecule type" value="Genomic_DNA"/>
</dbReference>
<comment type="caution">
    <text evidence="2">The sequence shown here is derived from an EMBL/GenBank/DDBJ whole genome shotgun (WGS) entry which is preliminary data.</text>
</comment>
<accession>A0A498IHK2</accession>
<evidence type="ECO:0000256" key="1">
    <source>
        <dbReference type="ARBA" id="ARBA00022821"/>
    </source>
</evidence>
<name>A0A498IHK2_MALDO</name>
<keyword evidence="1" id="KW-0611">Plant defense</keyword>
<dbReference type="SUPFAM" id="SSF52047">
    <property type="entry name" value="RNI-like"/>
    <property type="match status" value="1"/>
</dbReference>
<proteinExistence type="predicted"/>
<dbReference type="PANTHER" id="PTHR36766">
    <property type="entry name" value="PLANT BROAD-SPECTRUM MILDEW RESISTANCE PROTEIN RPW8"/>
    <property type="match status" value="1"/>
</dbReference>
<evidence type="ECO:0000313" key="2">
    <source>
        <dbReference type="EMBL" id="RXH81644.1"/>
    </source>
</evidence>
<protein>
    <submittedName>
        <fullName evidence="2">Uncharacterized protein</fullName>
    </submittedName>
</protein>
<organism evidence="2 3">
    <name type="scientific">Malus domestica</name>
    <name type="common">Apple</name>
    <name type="synonym">Pyrus malus</name>
    <dbReference type="NCBI Taxonomy" id="3750"/>
    <lineage>
        <taxon>Eukaryota</taxon>
        <taxon>Viridiplantae</taxon>
        <taxon>Streptophyta</taxon>
        <taxon>Embryophyta</taxon>
        <taxon>Tracheophyta</taxon>
        <taxon>Spermatophyta</taxon>
        <taxon>Magnoliopsida</taxon>
        <taxon>eudicotyledons</taxon>
        <taxon>Gunneridae</taxon>
        <taxon>Pentapetalae</taxon>
        <taxon>rosids</taxon>
        <taxon>fabids</taxon>
        <taxon>Rosales</taxon>
        <taxon>Rosaceae</taxon>
        <taxon>Amygdaloideae</taxon>
        <taxon>Maleae</taxon>
        <taxon>Malus</taxon>
    </lineage>
</organism>
<sequence>MSYLATLHTLLIWNCEQLDLENGNYQLIPLRLRRFSIAAAPRMVALPEWLQGAANTLRVLCIWDCENLDALPEWLTSFTSLRILHLSECPKLVSLPEGMHPLEIPGSATAHQALAEWAASPEVPNWFIEHADRMQLIPSESSDEA</sequence>
<dbReference type="AlphaFoldDB" id="A0A498IHK2"/>
<keyword evidence="3" id="KW-1185">Reference proteome</keyword>
<reference evidence="2 3" key="1">
    <citation type="submission" date="2018-10" db="EMBL/GenBank/DDBJ databases">
        <title>A high-quality apple genome assembly.</title>
        <authorList>
            <person name="Hu J."/>
        </authorList>
    </citation>
    <scope>NUCLEOTIDE SEQUENCE [LARGE SCALE GENOMIC DNA]</scope>
    <source>
        <strain evidence="3">cv. HFTH1</strain>
        <tissue evidence="2">Young leaf</tissue>
    </source>
</reference>
<dbReference type="InterPro" id="IPR032675">
    <property type="entry name" value="LRR_dom_sf"/>
</dbReference>
<evidence type="ECO:0000313" key="3">
    <source>
        <dbReference type="Proteomes" id="UP000290289"/>
    </source>
</evidence>
<dbReference type="PANTHER" id="PTHR36766:SF61">
    <property type="entry name" value="NB-ARC DOMAIN DISEASE RESISTANCE PROTEIN"/>
    <property type="match status" value="1"/>
</dbReference>
<dbReference type="Gene3D" id="3.80.10.10">
    <property type="entry name" value="Ribonuclease Inhibitor"/>
    <property type="match status" value="1"/>
</dbReference>
<dbReference type="GO" id="GO:0006952">
    <property type="term" value="P:defense response"/>
    <property type="evidence" value="ECO:0007669"/>
    <property type="project" value="UniProtKB-KW"/>
</dbReference>